<accession>A0A4Z1GBL0</accession>
<dbReference type="AlphaFoldDB" id="A0A4Z1GBL0"/>
<proteinExistence type="predicted"/>
<reference evidence="1 2" key="1">
    <citation type="submission" date="2017-12" db="EMBL/GenBank/DDBJ databases">
        <title>Comparative genomics of Botrytis spp.</title>
        <authorList>
            <person name="Valero-Jimenez C.A."/>
            <person name="Tapia P."/>
            <person name="Veloso J."/>
            <person name="Silva-Moreno E."/>
            <person name="Staats M."/>
            <person name="Valdes J.H."/>
            <person name="Van Kan J.A.L."/>
        </authorList>
    </citation>
    <scope>NUCLEOTIDE SEQUENCE [LARGE SCALE GENOMIC DNA]</scope>
    <source>
        <strain evidence="1 2">Bh0001</strain>
    </source>
</reference>
<keyword evidence="2" id="KW-1185">Reference proteome</keyword>
<evidence type="ECO:0000313" key="2">
    <source>
        <dbReference type="Proteomes" id="UP000297814"/>
    </source>
</evidence>
<dbReference type="Proteomes" id="UP000297814">
    <property type="component" value="Unassembled WGS sequence"/>
</dbReference>
<gene>
    <name evidence="1" type="ORF">BHYA_0551g00010</name>
</gene>
<dbReference type="EMBL" id="PQXK01000546">
    <property type="protein sequence ID" value="TGO31533.1"/>
    <property type="molecule type" value="Genomic_DNA"/>
</dbReference>
<sequence length="158" mass="17768">MNKRELSSESDDSDLVNLCSFLLPDVQRIVNDRRVSESSPIRPLLEDILRLDGIIPVLRKFSQAIQYPSVRRIHPSGESNTEFPRTLVSTFNNSIEDDGKTVRDYLRNKPANNSSHYPVIRQAGRPSSKYIGAAVVPPSRPIKPVLNTSKKPIPSTFQ</sequence>
<comment type="caution">
    <text evidence="1">The sequence shown here is derived from an EMBL/GenBank/DDBJ whole genome shotgun (WGS) entry which is preliminary data.</text>
</comment>
<name>A0A4Z1GBL0_9HELO</name>
<organism evidence="1 2">
    <name type="scientific">Botrytis hyacinthi</name>
    <dbReference type="NCBI Taxonomy" id="278943"/>
    <lineage>
        <taxon>Eukaryota</taxon>
        <taxon>Fungi</taxon>
        <taxon>Dikarya</taxon>
        <taxon>Ascomycota</taxon>
        <taxon>Pezizomycotina</taxon>
        <taxon>Leotiomycetes</taxon>
        <taxon>Helotiales</taxon>
        <taxon>Sclerotiniaceae</taxon>
        <taxon>Botrytis</taxon>
    </lineage>
</organism>
<evidence type="ECO:0000313" key="1">
    <source>
        <dbReference type="EMBL" id="TGO31533.1"/>
    </source>
</evidence>
<protein>
    <submittedName>
        <fullName evidence="1">Uncharacterized protein</fullName>
    </submittedName>
</protein>